<dbReference type="PROSITE" id="PS51257">
    <property type="entry name" value="PROKAR_LIPOPROTEIN"/>
    <property type="match status" value="1"/>
</dbReference>
<name>A0A0M0KHF6_ALKHA</name>
<feature type="signal peptide" evidence="1">
    <location>
        <begin position="1"/>
        <end position="19"/>
    </location>
</feature>
<dbReference type="EMBL" id="LILD01000001">
    <property type="protein sequence ID" value="KOO38290.1"/>
    <property type="molecule type" value="Genomic_DNA"/>
</dbReference>
<dbReference type="OMA" id="ANGHEFY"/>
<keyword evidence="1" id="KW-0732">Signal</keyword>
<dbReference type="PATRIC" id="fig|136160.3.peg.1281"/>
<gene>
    <name evidence="2" type="ORF">AMD02_05010</name>
</gene>
<accession>A0A0M0KHF6</accession>
<feature type="chain" id="PRO_5044367139" description="DUF5643 domain-containing protein" evidence="1">
    <location>
        <begin position="20"/>
        <end position="254"/>
    </location>
</feature>
<dbReference type="RefSeq" id="WP_010899090.1">
    <property type="nucleotide sequence ID" value="NZ_CP040441.1"/>
</dbReference>
<evidence type="ECO:0008006" key="3">
    <source>
        <dbReference type="Google" id="ProtNLM"/>
    </source>
</evidence>
<proteinExistence type="predicted"/>
<comment type="caution">
    <text evidence="2">The sequence shown here is derived from an EMBL/GenBank/DDBJ whole genome shotgun (WGS) entry which is preliminary data.</text>
</comment>
<dbReference type="AlphaFoldDB" id="A0A0M0KHF6"/>
<evidence type="ECO:0000313" key="2">
    <source>
        <dbReference type="EMBL" id="KOO38290.1"/>
    </source>
</evidence>
<sequence>MKRLLGGSILLFLFFLAGCNETFETIVQANNAEHPTDHHRFEIGTPHVVAEPDGFFIEIMLTSKDPDYVLDEDYLFAISHISIDESGKEYEAQSSEKEHFVTDQDQDAVLIRQFFTPALESEAPSIDFTLYVQPTYYEHEVVFNKLDEHVRSVEKNDLTIRSIDIKGKKLALVVEDVHNVKGIELALKQGQEYIYPVSSITDHHPHFNSFHAEYEFAQSLPNTLTLRMRRPHLDKIIWEFPLTATEEIINTPAK</sequence>
<evidence type="ECO:0000256" key="1">
    <source>
        <dbReference type="SAM" id="SignalP"/>
    </source>
</evidence>
<organism evidence="2">
    <name type="scientific">Halalkalibacterium halodurans</name>
    <name type="common">Bacillus halodurans</name>
    <dbReference type="NCBI Taxonomy" id="86665"/>
    <lineage>
        <taxon>Bacteria</taxon>
        <taxon>Bacillati</taxon>
        <taxon>Bacillota</taxon>
        <taxon>Bacilli</taxon>
        <taxon>Bacillales</taxon>
        <taxon>Bacillaceae</taxon>
        <taxon>Halalkalibacterium (ex Joshi et al. 2022)</taxon>
    </lineage>
</organism>
<protein>
    <recommendedName>
        <fullName evidence="3">DUF5643 domain-containing protein</fullName>
    </recommendedName>
</protein>
<reference evidence="2" key="1">
    <citation type="submission" date="2015-08" db="EMBL/GenBank/DDBJ databases">
        <title>Complete DNA Sequence of Pseudomonas syringae pv. actinidiae, the Causal Agent of Kiwifruit Canker Disease.</title>
        <authorList>
            <person name="Rikkerink E.H.A."/>
            <person name="Fineran P.C."/>
        </authorList>
    </citation>
    <scope>NUCLEOTIDE SEQUENCE</scope>
    <source>
        <strain evidence="2">DSM 13666</strain>
    </source>
</reference>
<dbReference type="GeneID" id="87598470"/>